<dbReference type="Proteomes" id="UP000030121">
    <property type="component" value="Unassembled WGS sequence"/>
</dbReference>
<sequence>MKKKRLTTAITILLREIFGFVGAAYLSFYDKLRMTTNYVMKRNSTYKGNAKTTALNTKYLKTVKTIMFWWSDDTMFLLKN</sequence>
<name>A0A0A2MBF8_9FLAO</name>
<evidence type="ECO:0000313" key="2">
    <source>
        <dbReference type="Proteomes" id="UP000030121"/>
    </source>
</evidence>
<reference evidence="1 2" key="1">
    <citation type="submission" date="2013-09" db="EMBL/GenBank/DDBJ databases">
        <authorList>
            <person name="Zeng Z."/>
            <person name="Chen C."/>
        </authorList>
    </citation>
    <scope>NUCLEOTIDE SEQUENCE [LARGE SCALE GENOMIC DNA]</scope>
    <source>
        <strain evidence="1 2">GH29-5</strain>
    </source>
</reference>
<keyword evidence="2" id="KW-1185">Reference proteome</keyword>
<dbReference type="AlphaFoldDB" id="A0A0A2MBF8"/>
<dbReference type="EMBL" id="JRLW01000013">
    <property type="protein sequence ID" value="KGO88986.1"/>
    <property type="molecule type" value="Genomic_DNA"/>
</dbReference>
<protein>
    <submittedName>
        <fullName evidence="1">Uncharacterized protein</fullName>
    </submittedName>
</protein>
<accession>A0A0A2MBF8</accession>
<evidence type="ECO:0000313" key="1">
    <source>
        <dbReference type="EMBL" id="KGO88986.1"/>
    </source>
</evidence>
<proteinExistence type="predicted"/>
<organism evidence="1 2">
    <name type="scientific">Flavobacterium suncheonense GH29-5 = DSM 17707</name>
    <dbReference type="NCBI Taxonomy" id="1121899"/>
    <lineage>
        <taxon>Bacteria</taxon>
        <taxon>Pseudomonadati</taxon>
        <taxon>Bacteroidota</taxon>
        <taxon>Flavobacteriia</taxon>
        <taxon>Flavobacteriales</taxon>
        <taxon>Flavobacteriaceae</taxon>
        <taxon>Flavobacterium</taxon>
    </lineage>
</organism>
<gene>
    <name evidence="1" type="ORF">Q764_10300</name>
</gene>
<comment type="caution">
    <text evidence="1">The sequence shown here is derived from an EMBL/GenBank/DDBJ whole genome shotgun (WGS) entry which is preliminary data.</text>
</comment>